<proteinExistence type="predicted"/>
<dbReference type="AlphaFoldDB" id="B8IFX6"/>
<evidence type="ECO:0000313" key="2">
    <source>
        <dbReference type="EMBL" id="ACL59686.1"/>
    </source>
</evidence>
<accession>B8IFX6</accession>
<keyword evidence="3" id="KW-1185">Reference proteome</keyword>
<dbReference type="KEGG" id="mno:Mnod_4824"/>
<protein>
    <submittedName>
        <fullName evidence="2">Uncharacterized protein</fullName>
    </submittedName>
</protein>
<evidence type="ECO:0000313" key="3">
    <source>
        <dbReference type="Proteomes" id="UP000008207"/>
    </source>
</evidence>
<name>B8IFX6_METNO</name>
<gene>
    <name evidence="2" type="ordered locus">Mnod_4824</name>
</gene>
<feature type="coiled-coil region" evidence="1">
    <location>
        <begin position="172"/>
        <end position="199"/>
    </location>
</feature>
<dbReference type="Gene3D" id="3.40.50.300">
    <property type="entry name" value="P-loop containing nucleotide triphosphate hydrolases"/>
    <property type="match status" value="1"/>
</dbReference>
<dbReference type="eggNOG" id="ENOG502Z7PV">
    <property type="taxonomic scope" value="Bacteria"/>
</dbReference>
<dbReference type="InterPro" id="IPR027417">
    <property type="entry name" value="P-loop_NTPase"/>
</dbReference>
<dbReference type="EMBL" id="CP001349">
    <property type="protein sequence ID" value="ACL59686.1"/>
    <property type="molecule type" value="Genomic_DNA"/>
</dbReference>
<dbReference type="OrthoDB" id="6083243at2"/>
<sequence length="608" mass="66912">MLRASAEEVAAAPAYGPWNPGIESTLPRAFLPLATVFRPENVVTRLADAEDLAGVCGLAAQDLVAFRPERLAVHEVLVRVTADLSVPTGQEYADLGVNFRRMTERILSTAIRPRLPEIAATLETLTARAGRMMAEELEAVFTPPPPVAAATGWRARLGIGRRLPAPAQEPIEERALRLLAEARGRAAQAEDALAVAACEALHRVVASIIRHRGRLIRDQALILQIAGPLVSNGYGSQQIGRLIDPWFREAAMREGYLLLSPQAKPIVMNVKGASASGKSTMRPLQRALAGRIGAAWSDFALISPDIWRKFLLDYASLGPARSYAGTLTGHEVEIINMKLDRYMAAKAREGRMSHLLIDRFRFDSFAADSSAEDGSQLLTRFGDRIYMLFMITPPDATVERAWLRGERFGRYKAVDDLLAHNVEAFTGMPRLFFTWALKPDRRVHTEFLDNSVPAGERPRTVAFGWNGEITVFDLARLLDVDRFRKINVDAGCRHDVYPAPDEMAPARNTAFLRACARQMRVIRFADPATGRVYARLERGVLRAADRPLFLRVLQDPECRAAFAAIAEGPPEACPDGAAAEILCRAETHTLGAWGPEPGEIRSVGFADE</sequence>
<evidence type="ECO:0000256" key="1">
    <source>
        <dbReference type="SAM" id="Coils"/>
    </source>
</evidence>
<dbReference type="HOGENOM" id="CLU_439282_0_0_5"/>
<dbReference type="RefSeq" id="WP_015931316.1">
    <property type="nucleotide sequence ID" value="NC_011894.1"/>
</dbReference>
<dbReference type="Proteomes" id="UP000008207">
    <property type="component" value="Chromosome"/>
</dbReference>
<organism evidence="2 3">
    <name type="scientific">Methylobacterium nodulans (strain LMG 21967 / CNCM I-2342 / ORS 2060)</name>
    <dbReference type="NCBI Taxonomy" id="460265"/>
    <lineage>
        <taxon>Bacteria</taxon>
        <taxon>Pseudomonadati</taxon>
        <taxon>Pseudomonadota</taxon>
        <taxon>Alphaproteobacteria</taxon>
        <taxon>Hyphomicrobiales</taxon>
        <taxon>Methylobacteriaceae</taxon>
        <taxon>Methylobacterium</taxon>
    </lineage>
</organism>
<reference evidence="2 3" key="1">
    <citation type="submission" date="2009-01" db="EMBL/GenBank/DDBJ databases">
        <title>Complete sequence of chromosome of Methylobacterium nodulans ORS 2060.</title>
        <authorList>
            <consortium name="US DOE Joint Genome Institute"/>
            <person name="Lucas S."/>
            <person name="Copeland A."/>
            <person name="Lapidus A."/>
            <person name="Glavina del Rio T."/>
            <person name="Dalin E."/>
            <person name="Tice H."/>
            <person name="Bruce D."/>
            <person name="Goodwin L."/>
            <person name="Pitluck S."/>
            <person name="Sims D."/>
            <person name="Brettin T."/>
            <person name="Detter J.C."/>
            <person name="Han C."/>
            <person name="Larimer F."/>
            <person name="Land M."/>
            <person name="Hauser L."/>
            <person name="Kyrpides N."/>
            <person name="Ivanova N."/>
            <person name="Marx C.J."/>
            <person name="Richardson P."/>
        </authorList>
    </citation>
    <scope>NUCLEOTIDE SEQUENCE [LARGE SCALE GENOMIC DNA]</scope>
    <source>
        <strain evidence="3">LMG 21967 / CNCM I-2342 / ORS 2060</strain>
    </source>
</reference>
<keyword evidence="1" id="KW-0175">Coiled coil</keyword>